<feature type="region of interest" description="Disordered" evidence="1">
    <location>
        <begin position="1447"/>
        <end position="1466"/>
    </location>
</feature>
<dbReference type="EMBL" id="CDMZ01002272">
    <property type="protein sequence ID" value="CEM41621.1"/>
    <property type="molecule type" value="Genomic_DNA"/>
</dbReference>
<gene>
    <name evidence="2" type="ORF">Cvel_26143</name>
</gene>
<feature type="compositionally biased region" description="Basic residues" evidence="1">
    <location>
        <begin position="994"/>
        <end position="1006"/>
    </location>
</feature>
<dbReference type="VEuPathDB" id="CryptoDB:Cvel_26143"/>
<feature type="region of interest" description="Disordered" evidence="1">
    <location>
        <begin position="697"/>
        <end position="758"/>
    </location>
</feature>
<feature type="compositionally biased region" description="Polar residues" evidence="1">
    <location>
        <begin position="1011"/>
        <end position="1020"/>
    </location>
</feature>
<feature type="compositionally biased region" description="Low complexity" evidence="1">
    <location>
        <begin position="907"/>
        <end position="930"/>
    </location>
</feature>
<evidence type="ECO:0000256" key="1">
    <source>
        <dbReference type="SAM" id="MobiDB-lite"/>
    </source>
</evidence>
<feature type="region of interest" description="Disordered" evidence="1">
    <location>
        <begin position="906"/>
        <end position="1061"/>
    </location>
</feature>
<protein>
    <submittedName>
        <fullName evidence="2">Uncharacterized protein</fullName>
    </submittedName>
</protein>
<feature type="compositionally biased region" description="Polar residues" evidence="1">
    <location>
        <begin position="969"/>
        <end position="983"/>
    </location>
</feature>
<name>A0A0G4HC80_9ALVE</name>
<accession>A0A0G4HC80</accession>
<feature type="region of interest" description="Disordered" evidence="1">
    <location>
        <begin position="331"/>
        <end position="350"/>
    </location>
</feature>
<sequence>MEPSASSSSYDVTVGNLQVAIVQNQYEAQFTAAQNWRDRFKCTRLLRAFPSLALKWIADSGHSETSPVASPYPAPSATEQEGEVPELHRVLVKHLSTGLCNGIVEPRLASLILRSAPSVCVSRCTPREQQLSVSREIFSTVMSHFGVLEFPEMSRVCAHWFERLSPPQGIYQELCISPQLSRKLSLFRLENLLSASNRIQVFHLTLASAYGEFNLRSKVCAHFIARQAEQLVELSVTEKGEGENSSDEQIHWTEVIAEELCKQEAVSVDAQPSGQDSKNAHSIPRLFGPLRTLLSRGHAGSLPKSLVFRKLRHLCLSDVGLAHMVNALRKGEQLTDEDDEEETGTPPMTPFEFPVLETFRVLATPDVPSADNSPSAPFTSRHVLTDLGEFLAVCPEVKETDVELGAGVRRVAPFTALAEVAGKGGLGSCRVLTVRTYHSETQATPWEGILVLCYAMHGLQTLRLDARDPDMEVVPKPRKAPIFRSSKNVLRLGRHLLDGRTDQVTGDLYDSLREAWLNQTKVDMATARSEKQRLSRLEFPALILNSFEDIRAFRLFGVALFKREWERQMGGESQSIDVRVSELVFACQNTEASRERARPAVRRLLRRMIHPERNPDAPRFSASSPPTEVIPASRREWRILTGDRDAPPYIDSDNALWKHWCASFKDERVTNVSRFIWQTDMPEVPEGLLDVEMDELEEDETGDWGVDSDVGGDGGNEEEGGNCPLSPHRALSPPASAPPTAQAASAAPPTTTASNSHPPIIFSSPLDLLWIAGPDGVSALPACFHFDCPVDVFYLSLAAASQSHVDAAARLAETQERLDIKYEARTPTGRPSRRIRSMGSCHSLNQPHAVREFLEAAAFAAWRTRQAPQTAQSLMTPAVGGYLGRGGEGCGGRDDLWGDSPSFNSCSTAAPSAPSTSAPSSSSSSSSSSSVPLGGFRSEPSPQGGRGRVLENGAGWGGPGGSSLGSDGDAQQESPCTPPQAASNRWDPEEGRLSRLHPRPFFKPKKKFSETPRSPMQQPATRIMLEEPAAPPTRPRKRHRIHGAENQDSGRKAVPAPRRVSVESERSVVGLAEALARLKQTSHRKMPGVCGLPHFIPAPPLGDIAPQLYAYSTEDNGYRLHDEVHREQWLAWGEYKQRSGWTRESRRDFRPWCGPSYTPELPSCLTRTGQKFKVRCVDFSSGFALAKAQIQEWNRGWTSKLGMAALQQQGRGSGTRPGLRWVHEASEIVLDVFVPSTAEFLSALDPSQQRTVILKHSLFGKGNGRTVNLMHYKNSAHATSETAELEADFLLQPPQIARVREVLFFLLKDRTDISIKVCTNAVADTIAQVKESNSKDKTKRKRGVSTQVEVIESIPRQKMIWKSSSKKRPTSEYEGVEFHIKHQMRLGPQHEEEPMEDVAVIPTLHQQKKLPPASHCGILAAASIFQQPIFDWKYQDLPQLDAPAPWQRQMEEERMKTERSSAAAVK</sequence>
<feature type="compositionally biased region" description="Gly residues" evidence="1">
    <location>
        <begin position="954"/>
        <end position="963"/>
    </location>
</feature>
<feature type="compositionally biased region" description="Low complexity" evidence="1">
    <location>
        <begin position="721"/>
        <end position="758"/>
    </location>
</feature>
<organism evidence="2">
    <name type="scientific">Chromera velia CCMP2878</name>
    <dbReference type="NCBI Taxonomy" id="1169474"/>
    <lineage>
        <taxon>Eukaryota</taxon>
        <taxon>Sar</taxon>
        <taxon>Alveolata</taxon>
        <taxon>Colpodellida</taxon>
        <taxon>Chromeraceae</taxon>
        <taxon>Chromera</taxon>
    </lineage>
</organism>
<feature type="compositionally biased region" description="Acidic residues" evidence="1">
    <location>
        <begin position="334"/>
        <end position="343"/>
    </location>
</feature>
<reference evidence="2" key="1">
    <citation type="submission" date="2014-11" db="EMBL/GenBank/DDBJ databases">
        <authorList>
            <person name="Otto D Thomas"/>
            <person name="Naeem Raeece"/>
        </authorList>
    </citation>
    <scope>NUCLEOTIDE SEQUENCE</scope>
</reference>
<feature type="compositionally biased region" description="Basic and acidic residues" evidence="1">
    <location>
        <begin position="1449"/>
        <end position="1459"/>
    </location>
</feature>
<feature type="compositionally biased region" description="Basic and acidic residues" evidence="1">
    <location>
        <begin position="1042"/>
        <end position="1051"/>
    </location>
</feature>
<evidence type="ECO:0000313" key="2">
    <source>
        <dbReference type="EMBL" id="CEM41621.1"/>
    </source>
</evidence>
<proteinExistence type="predicted"/>